<evidence type="ECO:0000313" key="4">
    <source>
        <dbReference type="EMBL" id="MCX5571973.1"/>
    </source>
</evidence>
<dbReference type="Proteomes" id="UP001144805">
    <property type="component" value="Unassembled WGS sequence"/>
</dbReference>
<reference evidence="4" key="1">
    <citation type="submission" date="2022-11" db="EMBL/GenBank/DDBJ databases">
        <title>Biodiversity and phylogenetic relationships of bacteria.</title>
        <authorList>
            <person name="Machado R.A.R."/>
            <person name="Bhat A."/>
            <person name="Loulou A."/>
            <person name="Kallel S."/>
        </authorList>
    </citation>
    <scope>NUCLEOTIDE SEQUENCE</scope>
    <source>
        <strain evidence="4">K-TC2</strain>
    </source>
</reference>
<sequence length="266" mass="28078">MNMKRLVGGVALTFALCAGAVSAHADTPEQIKTRGTLRVAVDISHPPYGMLDPQAKAIGSDIETAQLLADDLGVKLEVVPVSGANRVPFLLANKADIVIASFSITEERKKVVNYSKPYGVVPVVVSAPKSATLASTADLAGKNVAVARGTTADIELTRAVKEAGAAANIVRYEDEATANTAIATGQQDVLAAALSTANSVAEQSPDKNLEVKLTLAAYPMAVGLRKNDPELKAWIDEWVGANLKNGKLNQIYVKYFNQNLPESIPE</sequence>
<keyword evidence="1 2" id="KW-0732">Signal</keyword>
<dbReference type="SUPFAM" id="SSF53850">
    <property type="entry name" value="Periplasmic binding protein-like II"/>
    <property type="match status" value="1"/>
</dbReference>
<dbReference type="EMBL" id="JAPKNK010000013">
    <property type="protein sequence ID" value="MCX5571973.1"/>
    <property type="molecule type" value="Genomic_DNA"/>
</dbReference>
<comment type="caution">
    <text evidence="4">The sequence shown here is derived from an EMBL/GenBank/DDBJ whole genome shotgun (WGS) entry which is preliminary data.</text>
</comment>
<evidence type="ECO:0000259" key="3">
    <source>
        <dbReference type="SMART" id="SM00062"/>
    </source>
</evidence>
<protein>
    <submittedName>
        <fullName evidence="4">Transporter substrate-binding domain-containing protein</fullName>
    </submittedName>
</protein>
<feature type="signal peptide" evidence="2">
    <location>
        <begin position="1"/>
        <end position="25"/>
    </location>
</feature>
<dbReference type="Pfam" id="PF00497">
    <property type="entry name" value="SBP_bac_3"/>
    <property type="match status" value="1"/>
</dbReference>
<evidence type="ECO:0000313" key="5">
    <source>
        <dbReference type="Proteomes" id="UP001144805"/>
    </source>
</evidence>
<name>A0A9X3E6F3_9HYPH</name>
<proteinExistence type="predicted"/>
<keyword evidence="5" id="KW-1185">Reference proteome</keyword>
<organism evidence="4 5">
    <name type="scientific">Kaistia nematophila</name>
    <dbReference type="NCBI Taxonomy" id="2994654"/>
    <lineage>
        <taxon>Bacteria</taxon>
        <taxon>Pseudomonadati</taxon>
        <taxon>Pseudomonadota</taxon>
        <taxon>Alphaproteobacteria</taxon>
        <taxon>Hyphomicrobiales</taxon>
        <taxon>Kaistiaceae</taxon>
        <taxon>Kaistia</taxon>
    </lineage>
</organism>
<dbReference type="InterPro" id="IPR001638">
    <property type="entry name" value="Solute-binding_3/MltF_N"/>
</dbReference>
<feature type="chain" id="PRO_5040983136" evidence="2">
    <location>
        <begin position="26"/>
        <end position="266"/>
    </location>
</feature>
<dbReference type="RefSeq" id="WP_266340933.1">
    <property type="nucleotide sequence ID" value="NZ_JAPKNK010000013.1"/>
</dbReference>
<accession>A0A9X3E6F3</accession>
<evidence type="ECO:0000256" key="2">
    <source>
        <dbReference type="SAM" id="SignalP"/>
    </source>
</evidence>
<dbReference type="PANTHER" id="PTHR35936">
    <property type="entry name" value="MEMBRANE-BOUND LYTIC MUREIN TRANSGLYCOSYLASE F"/>
    <property type="match status" value="1"/>
</dbReference>
<dbReference type="PANTHER" id="PTHR35936:SF17">
    <property type="entry name" value="ARGININE-BINDING EXTRACELLULAR PROTEIN ARTP"/>
    <property type="match status" value="1"/>
</dbReference>
<dbReference type="Gene3D" id="3.40.190.10">
    <property type="entry name" value="Periplasmic binding protein-like II"/>
    <property type="match status" value="2"/>
</dbReference>
<dbReference type="SMART" id="SM00062">
    <property type="entry name" value="PBPb"/>
    <property type="match status" value="1"/>
</dbReference>
<gene>
    <name evidence="4" type="ORF">OSH07_22420</name>
</gene>
<evidence type="ECO:0000256" key="1">
    <source>
        <dbReference type="ARBA" id="ARBA00022729"/>
    </source>
</evidence>
<dbReference type="AlphaFoldDB" id="A0A9X3E6F3"/>
<feature type="domain" description="Solute-binding protein family 3/N-terminal" evidence="3">
    <location>
        <begin position="36"/>
        <end position="259"/>
    </location>
</feature>